<evidence type="ECO:0000313" key="2">
    <source>
        <dbReference type="EMBL" id="QRC94319.1"/>
    </source>
</evidence>
<evidence type="ECO:0008006" key="4">
    <source>
        <dbReference type="Google" id="ProtNLM"/>
    </source>
</evidence>
<accession>A0A7U2HXT1</accession>
<reference evidence="3" key="1">
    <citation type="journal article" date="2021" name="BMC Genomics">
        <title>Chromosome-level genome assembly and manually-curated proteome of model necrotroph Parastagonospora nodorum Sn15 reveals a genome-wide trove of candidate effector homologs, and redundancy of virulence-related functions within an accessory chromosome.</title>
        <authorList>
            <person name="Bertazzoni S."/>
            <person name="Jones D.A.B."/>
            <person name="Phan H.T."/>
            <person name="Tan K.-C."/>
            <person name="Hane J.K."/>
        </authorList>
    </citation>
    <scope>NUCLEOTIDE SEQUENCE [LARGE SCALE GENOMIC DNA]</scope>
    <source>
        <strain evidence="3">SN15 / ATCC MYA-4574 / FGSC 10173)</strain>
    </source>
</reference>
<name>A0A7U2HXT1_PHANO</name>
<keyword evidence="1" id="KW-0732">Signal</keyword>
<feature type="signal peptide" evidence="1">
    <location>
        <begin position="1"/>
        <end position="16"/>
    </location>
</feature>
<organism evidence="2 3">
    <name type="scientific">Phaeosphaeria nodorum (strain SN15 / ATCC MYA-4574 / FGSC 10173)</name>
    <name type="common">Glume blotch fungus</name>
    <name type="synonym">Parastagonospora nodorum</name>
    <dbReference type="NCBI Taxonomy" id="321614"/>
    <lineage>
        <taxon>Eukaryota</taxon>
        <taxon>Fungi</taxon>
        <taxon>Dikarya</taxon>
        <taxon>Ascomycota</taxon>
        <taxon>Pezizomycotina</taxon>
        <taxon>Dothideomycetes</taxon>
        <taxon>Pleosporomycetidae</taxon>
        <taxon>Pleosporales</taxon>
        <taxon>Pleosporineae</taxon>
        <taxon>Phaeosphaeriaceae</taxon>
        <taxon>Parastagonospora</taxon>
    </lineage>
</organism>
<sequence>FRAALLALAGSQMVLASFCEGGRQILTMVHGSRDLSRQRRPSQGSHSSLDMLCMREACNHVPSRPCPQVRLQSIAKVLHLVLPLSSSASLLERRSYCTATHARHCCLRLHLEPRSISDMLDDPLSYPSTHVDDSTANGCLIMTRVVPNGYSRNQVVIEAARLLGMQDHERVVKLVFATASISWRPAVALLLP</sequence>
<evidence type="ECO:0000256" key="1">
    <source>
        <dbReference type="SAM" id="SignalP"/>
    </source>
</evidence>
<dbReference type="EMBL" id="CP069026">
    <property type="protein sequence ID" value="QRC94319.1"/>
    <property type="molecule type" value="Genomic_DNA"/>
</dbReference>
<dbReference type="VEuPathDB" id="FungiDB:JI435_075680"/>
<dbReference type="AlphaFoldDB" id="A0A7U2HXT1"/>
<gene>
    <name evidence="2" type="ORF">JI435_075680</name>
</gene>
<proteinExistence type="predicted"/>
<keyword evidence="3" id="KW-1185">Reference proteome</keyword>
<evidence type="ECO:0000313" key="3">
    <source>
        <dbReference type="Proteomes" id="UP000663193"/>
    </source>
</evidence>
<dbReference type="Proteomes" id="UP000663193">
    <property type="component" value="Chromosome 4"/>
</dbReference>
<protein>
    <recommendedName>
        <fullName evidence="4">Protein kinase domain-containing protein</fullName>
    </recommendedName>
</protein>
<feature type="non-terminal residue" evidence="2">
    <location>
        <position position="1"/>
    </location>
</feature>
<feature type="chain" id="PRO_5031265233" description="Protein kinase domain-containing protein" evidence="1">
    <location>
        <begin position="17"/>
        <end position="192"/>
    </location>
</feature>